<evidence type="ECO:0000313" key="1">
    <source>
        <dbReference type="EMBL" id="KAI8557320.1"/>
    </source>
</evidence>
<comment type="caution">
    <text evidence="1">The sequence shown here is derived from an EMBL/GenBank/DDBJ whole genome shotgun (WGS) entry which is preliminary data.</text>
</comment>
<proteinExistence type="predicted"/>
<sequence length="119" mass="13562">MRLITSIPLLNSSTEYSVTFYFALIQNATLVLIKSTTSSTSICLLLNITSFLAIQIDHKPANRIDSQHFFPRFLKELLNHIAMKSMIVGGQIQSTPHHLNIPRHTSHELQWRSRYIGVS</sequence>
<protein>
    <submittedName>
        <fullName evidence="1">Uncharacterized protein</fullName>
    </submittedName>
</protein>
<organism evidence="1 2">
    <name type="scientific">Rhododendron molle</name>
    <name type="common">Chinese azalea</name>
    <name type="synonym">Azalea mollis</name>
    <dbReference type="NCBI Taxonomy" id="49168"/>
    <lineage>
        <taxon>Eukaryota</taxon>
        <taxon>Viridiplantae</taxon>
        <taxon>Streptophyta</taxon>
        <taxon>Embryophyta</taxon>
        <taxon>Tracheophyta</taxon>
        <taxon>Spermatophyta</taxon>
        <taxon>Magnoliopsida</taxon>
        <taxon>eudicotyledons</taxon>
        <taxon>Gunneridae</taxon>
        <taxon>Pentapetalae</taxon>
        <taxon>asterids</taxon>
        <taxon>Ericales</taxon>
        <taxon>Ericaceae</taxon>
        <taxon>Ericoideae</taxon>
        <taxon>Rhodoreae</taxon>
        <taxon>Rhododendron</taxon>
    </lineage>
</organism>
<reference evidence="1" key="1">
    <citation type="submission" date="2022-02" db="EMBL/GenBank/DDBJ databases">
        <title>Plant Genome Project.</title>
        <authorList>
            <person name="Zhang R.-G."/>
        </authorList>
    </citation>
    <scope>NUCLEOTIDE SEQUENCE</scope>
    <source>
        <strain evidence="1">AT1</strain>
    </source>
</reference>
<dbReference type="EMBL" id="CM046391">
    <property type="protein sequence ID" value="KAI8557320.1"/>
    <property type="molecule type" value="Genomic_DNA"/>
</dbReference>
<evidence type="ECO:0000313" key="2">
    <source>
        <dbReference type="Proteomes" id="UP001062846"/>
    </source>
</evidence>
<accession>A0ACC0NVS2</accession>
<dbReference type="Proteomes" id="UP001062846">
    <property type="component" value="Chromosome 4"/>
</dbReference>
<name>A0ACC0NVS2_RHOML</name>
<keyword evidence="2" id="KW-1185">Reference proteome</keyword>
<gene>
    <name evidence="1" type="ORF">RHMOL_Rhmol04G0001500</name>
</gene>